<dbReference type="PROSITE" id="PS50005">
    <property type="entry name" value="TPR"/>
    <property type="match status" value="2"/>
</dbReference>
<dbReference type="GO" id="GO:0005789">
    <property type="term" value="C:endoplasmic reticulum membrane"/>
    <property type="evidence" value="ECO:0007669"/>
    <property type="project" value="TreeGrafter"/>
</dbReference>
<keyword evidence="1" id="KW-0802">TPR repeat</keyword>
<comment type="caution">
    <text evidence="2">The sequence shown here is derived from an EMBL/GenBank/DDBJ whole genome shotgun (WGS) entry which is preliminary data.</text>
</comment>
<dbReference type="SUPFAM" id="SSF48452">
    <property type="entry name" value="TPR-like"/>
    <property type="match status" value="1"/>
</dbReference>
<gene>
    <name evidence="2" type="ORF">ElyMa_002762300</name>
</gene>
<feature type="repeat" description="TPR" evidence="1">
    <location>
        <begin position="152"/>
        <end position="185"/>
    </location>
</feature>
<evidence type="ECO:0000256" key="1">
    <source>
        <dbReference type="PROSITE-ProRule" id="PRU00339"/>
    </source>
</evidence>
<protein>
    <submittedName>
        <fullName evidence="2">Transmembrane and TPR repeat-containing protein</fullName>
    </submittedName>
</protein>
<dbReference type="GO" id="GO:0000030">
    <property type="term" value="F:mannosyltransferase activity"/>
    <property type="evidence" value="ECO:0007669"/>
    <property type="project" value="TreeGrafter"/>
</dbReference>
<dbReference type="InterPro" id="IPR052384">
    <property type="entry name" value="TMTC_O-mannosyltransferase"/>
</dbReference>
<dbReference type="Pfam" id="PF13181">
    <property type="entry name" value="TPR_8"/>
    <property type="match status" value="1"/>
</dbReference>
<reference evidence="2 3" key="1">
    <citation type="journal article" date="2021" name="Elife">
        <title>Chloroplast acquisition without the gene transfer in kleptoplastic sea slugs, Plakobranchus ocellatus.</title>
        <authorList>
            <person name="Maeda T."/>
            <person name="Takahashi S."/>
            <person name="Yoshida T."/>
            <person name="Shimamura S."/>
            <person name="Takaki Y."/>
            <person name="Nagai Y."/>
            <person name="Toyoda A."/>
            <person name="Suzuki Y."/>
            <person name="Arimoto A."/>
            <person name="Ishii H."/>
            <person name="Satoh N."/>
            <person name="Nishiyama T."/>
            <person name="Hasebe M."/>
            <person name="Maruyama T."/>
            <person name="Minagawa J."/>
            <person name="Obokata J."/>
            <person name="Shigenobu S."/>
        </authorList>
    </citation>
    <scope>NUCLEOTIDE SEQUENCE [LARGE SCALE GENOMIC DNA]</scope>
</reference>
<dbReference type="Pfam" id="PF00515">
    <property type="entry name" value="TPR_1"/>
    <property type="match status" value="1"/>
</dbReference>
<feature type="repeat" description="TPR" evidence="1">
    <location>
        <begin position="16"/>
        <end position="49"/>
    </location>
</feature>
<dbReference type="Gene3D" id="1.25.40.10">
    <property type="entry name" value="Tetratricopeptide repeat domain"/>
    <property type="match status" value="2"/>
</dbReference>
<dbReference type="PANTHER" id="PTHR44216">
    <property type="entry name" value="PROTEIN O-MANNOSYL-TRANSFERASE TMTC2"/>
    <property type="match status" value="1"/>
</dbReference>
<sequence length="203" mass="23306">MFHLALKRRPDHYAPQSLYNMLGEAYFKIERLAEAEKWYLEALKVKPDHMPAHLTMSKLMLVKKQPAKAEEWLLKAKQIDPTSYTVDNHIAQLYAATGRYKEAMELFDSILPHLSEDFDAVYAAAAIYREGENKAKAEELYVAATQIKPKEPAAWMNLGAMLHINGKYTQAEKAYLTALQLRPGDKVTMDNLQRLRNLLKRKA</sequence>
<dbReference type="GO" id="GO:0035269">
    <property type="term" value="P:protein O-linked glycosylation via mannose"/>
    <property type="evidence" value="ECO:0007669"/>
    <property type="project" value="TreeGrafter"/>
</dbReference>
<keyword evidence="2" id="KW-0812">Transmembrane</keyword>
<dbReference type="Proteomes" id="UP000762676">
    <property type="component" value="Unassembled WGS sequence"/>
</dbReference>
<accession>A0AAV4HMW1</accession>
<dbReference type="AlphaFoldDB" id="A0AAV4HMW1"/>
<keyword evidence="2" id="KW-0472">Membrane</keyword>
<dbReference type="InterPro" id="IPR011990">
    <property type="entry name" value="TPR-like_helical_dom_sf"/>
</dbReference>
<dbReference type="InterPro" id="IPR019734">
    <property type="entry name" value="TPR_rpt"/>
</dbReference>
<evidence type="ECO:0000313" key="2">
    <source>
        <dbReference type="EMBL" id="GFR98121.1"/>
    </source>
</evidence>
<dbReference type="PANTHER" id="PTHR44216:SF3">
    <property type="entry name" value="PROTEIN O-MANNOSYL-TRANSFERASE TMTC2"/>
    <property type="match status" value="1"/>
</dbReference>
<dbReference type="Pfam" id="PF13432">
    <property type="entry name" value="TPR_16"/>
    <property type="match status" value="1"/>
</dbReference>
<proteinExistence type="predicted"/>
<keyword evidence="3" id="KW-1185">Reference proteome</keyword>
<evidence type="ECO:0000313" key="3">
    <source>
        <dbReference type="Proteomes" id="UP000762676"/>
    </source>
</evidence>
<dbReference type="SMART" id="SM00028">
    <property type="entry name" value="TPR"/>
    <property type="match status" value="5"/>
</dbReference>
<organism evidence="2 3">
    <name type="scientific">Elysia marginata</name>
    <dbReference type="NCBI Taxonomy" id="1093978"/>
    <lineage>
        <taxon>Eukaryota</taxon>
        <taxon>Metazoa</taxon>
        <taxon>Spiralia</taxon>
        <taxon>Lophotrochozoa</taxon>
        <taxon>Mollusca</taxon>
        <taxon>Gastropoda</taxon>
        <taxon>Heterobranchia</taxon>
        <taxon>Euthyneura</taxon>
        <taxon>Panpulmonata</taxon>
        <taxon>Sacoglossa</taxon>
        <taxon>Placobranchoidea</taxon>
        <taxon>Plakobranchidae</taxon>
        <taxon>Elysia</taxon>
    </lineage>
</organism>
<dbReference type="EMBL" id="BMAT01005670">
    <property type="protein sequence ID" value="GFR98121.1"/>
    <property type="molecule type" value="Genomic_DNA"/>
</dbReference>
<name>A0AAV4HMW1_9GAST</name>